<gene>
    <name evidence="2" type="ORF">SDC9_198008</name>
</gene>
<feature type="compositionally biased region" description="Polar residues" evidence="1">
    <location>
        <begin position="14"/>
        <end position="25"/>
    </location>
</feature>
<name>A0A645IHR6_9ZZZZ</name>
<feature type="region of interest" description="Disordered" evidence="1">
    <location>
        <begin position="14"/>
        <end position="37"/>
    </location>
</feature>
<dbReference type="AlphaFoldDB" id="A0A645IHR6"/>
<protein>
    <submittedName>
        <fullName evidence="2">Uncharacterized protein</fullName>
    </submittedName>
</protein>
<comment type="caution">
    <text evidence="2">The sequence shown here is derived from an EMBL/GenBank/DDBJ whole genome shotgun (WGS) entry which is preliminary data.</text>
</comment>
<evidence type="ECO:0000256" key="1">
    <source>
        <dbReference type="SAM" id="MobiDB-lite"/>
    </source>
</evidence>
<reference evidence="2" key="1">
    <citation type="submission" date="2019-08" db="EMBL/GenBank/DDBJ databases">
        <authorList>
            <person name="Kucharzyk K."/>
            <person name="Murdoch R.W."/>
            <person name="Higgins S."/>
            <person name="Loffler F."/>
        </authorList>
    </citation>
    <scope>NUCLEOTIDE SEQUENCE</scope>
</reference>
<accession>A0A645IHR6</accession>
<sequence length="37" mass="4013">MNYSKPAILAQSTVKMANCNPNSRPSGRPCDPPGPRR</sequence>
<evidence type="ECO:0000313" key="2">
    <source>
        <dbReference type="EMBL" id="MPN50382.1"/>
    </source>
</evidence>
<organism evidence="2">
    <name type="scientific">bioreactor metagenome</name>
    <dbReference type="NCBI Taxonomy" id="1076179"/>
    <lineage>
        <taxon>unclassified sequences</taxon>
        <taxon>metagenomes</taxon>
        <taxon>ecological metagenomes</taxon>
    </lineage>
</organism>
<dbReference type="EMBL" id="VSSQ01114520">
    <property type="protein sequence ID" value="MPN50382.1"/>
    <property type="molecule type" value="Genomic_DNA"/>
</dbReference>
<proteinExistence type="predicted"/>